<dbReference type="GO" id="GO:0046961">
    <property type="term" value="F:proton-transporting ATPase activity, rotational mechanism"/>
    <property type="evidence" value="ECO:0007669"/>
    <property type="project" value="InterPro"/>
</dbReference>
<dbReference type="NCBIfam" id="TIGR01026">
    <property type="entry name" value="fliI_yscN"/>
    <property type="match status" value="1"/>
</dbReference>
<dbReference type="InterPro" id="IPR040627">
    <property type="entry name" value="T3SS_ATPase_C"/>
</dbReference>
<dbReference type="CDD" id="cd18117">
    <property type="entry name" value="ATP-synt_flagellum-secretory_path_III_N"/>
    <property type="match status" value="1"/>
</dbReference>
<dbReference type="InterPro" id="IPR027417">
    <property type="entry name" value="P-loop_NTPase"/>
</dbReference>
<sequence>MTLAKRSWRTMKNELMQRLRLKYPPPDGYCRWGRIQDVSATLLNAWLPGVFMGELCCIKPGEELAEVVGINGSKALLSPFTSTIGLHCGQQVMALRRRHQVPVGEALLGRVIDGFGRPLDGRELPDVCWKDYDAMPPPAMVRQPITQPLMTGIRAIDSVATCGEGQRVGIFSAPGVGKSTLLAMLCNAPDADSNVLVLIGERGREVREFIDFTLSEETRKRCVIVVATSDRPALERVRALFVATTIAEFFRDNGKRVVLLADSLTRYARAAREIALAAGETAVSGEYPPGVFSALPRLLERTGMGEKGSITAFYTVLVEGDDMNEPLADEVRSLLDGHIVLSRRLAERGHYPAIDVLATLSRVFPVVTSHEHRQLAAILRRRLALYLEVELLIRIGEYQRGVDTDTDKAIDTYPDICTFLRQSKDEVCGPELLIEKLHQILTE</sequence>
<dbReference type="GO" id="GO:0030257">
    <property type="term" value="C:type III protein secretion system complex"/>
    <property type="evidence" value="ECO:0007669"/>
    <property type="project" value="InterPro"/>
</dbReference>
<keyword evidence="4" id="KW-0547">Nucleotide-binding</keyword>
<evidence type="ECO:0000256" key="2">
    <source>
        <dbReference type="ARBA" id="ARBA00022448"/>
    </source>
</evidence>
<dbReference type="PANTHER" id="PTHR15184">
    <property type="entry name" value="ATP SYNTHASE"/>
    <property type="match status" value="1"/>
</dbReference>
<proteinExistence type="inferred from homology"/>
<dbReference type="Gene3D" id="3.40.50.300">
    <property type="entry name" value="P-loop containing nucleotide triphosphate hydrolases"/>
    <property type="match status" value="1"/>
</dbReference>
<dbReference type="InterPro" id="IPR003593">
    <property type="entry name" value="AAA+_ATPase"/>
</dbReference>
<evidence type="ECO:0000313" key="14">
    <source>
        <dbReference type="Proteomes" id="UP000008322"/>
    </source>
</evidence>
<evidence type="ECO:0000256" key="8">
    <source>
        <dbReference type="ARBA" id="ARBA00023026"/>
    </source>
</evidence>
<dbReference type="NCBIfam" id="TIGR02546">
    <property type="entry name" value="III_secr_ATP"/>
    <property type="match status" value="1"/>
</dbReference>
<dbReference type="InterPro" id="IPR013380">
    <property type="entry name" value="ATPase_T3SS_SctN"/>
</dbReference>
<reference evidence="13 14" key="1">
    <citation type="journal article" date="2011" name="J. Bacteriol.">
        <title>Comparative genomics of 28 Salmonella enterica isolates: evidence for CRISPR-mediated adaptive sublineage evolution.</title>
        <authorList>
            <person name="Fricke W.F."/>
            <person name="Mammel M.K."/>
            <person name="McDermott P.F."/>
            <person name="Tartera C."/>
            <person name="White D.G."/>
            <person name="Leclerc J.E."/>
            <person name="Ravel J."/>
            <person name="Cebula T.A."/>
        </authorList>
    </citation>
    <scope>NUCLEOTIDE SEQUENCE [LARGE SCALE GENOMIC DNA]</scope>
    <source>
        <strain evidence="13 14">CT_02021853</strain>
    </source>
</reference>
<comment type="subcellular location">
    <subcellularLocation>
        <location evidence="1">Cytoplasm</location>
    </subcellularLocation>
</comment>
<dbReference type="EMBL" id="CP001144">
    <property type="protein sequence ID" value="ACH75253.1"/>
    <property type="molecule type" value="Genomic_DNA"/>
</dbReference>
<evidence type="ECO:0000256" key="1">
    <source>
        <dbReference type="ARBA" id="ARBA00004496"/>
    </source>
</evidence>
<dbReference type="GO" id="GO:0016887">
    <property type="term" value="F:ATP hydrolysis activity"/>
    <property type="evidence" value="ECO:0007669"/>
    <property type="project" value="InterPro"/>
</dbReference>
<feature type="domain" description="AAA+ ATPase" evidence="12">
    <location>
        <begin position="164"/>
        <end position="345"/>
    </location>
</feature>
<comment type="similarity">
    <text evidence="9">Belongs to the ATPase alpha/beta chains family. T3SS ATPase subfamily.</text>
</comment>
<dbReference type="GO" id="GO:0030254">
    <property type="term" value="P:protein secretion by the type III secretion system"/>
    <property type="evidence" value="ECO:0007669"/>
    <property type="project" value="InterPro"/>
</dbReference>
<dbReference type="AlphaFoldDB" id="A0A6C6ZWX6"/>
<dbReference type="SMART" id="SM00382">
    <property type="entry name" value="AAA"/>
    <property type="match status" value="1"/>
</dbReference>
<comment type="catalytic activity">
    <reaction evidence="11">
        <text>ATP + H2O + cellular proteinSide 1 = ADP + phosphate + cellular proteinSide 2.</text>
        <dbReference type="EC" id="7.4.2.8"/>
    </reaction>
</comment>
<dbReference type="EC" id="7.4.2.8" evidence="10"/>
<evidence type="ECO:0000256" key="3">
    <source>
        <dbReference type="ARBA" id="ARBA00022490"/>
    </source>
</evidence>
<dbReference type="InterPro" id="IPR050053">
    <property type="entry name" value="ATPase_alpha/beta_chains"/>
</dbReference>
<evidence type="ECO:0000259" key="12">
    <source>
        <dbReference type="SMART" id="SM00382"/>
    </source>
</evidence>
<dbReference type="GO" id="GO:0005524">
    <property type="term" value="F:ATP binding"/>
    <property type="evidence" value="ECO:0007669"/>
    <property type="project" value="UniProtKB-KW"/>
</dbReference>
<evidence type="ECO:0000256" key="10">
    <source>
        <dbReference type="ARBA" id="ARBA00024382"/>
    </source>
</evidence>
<evidence type="ECO:0000256" key="11">
    <source>
        <dbReference type="ARBA" id="ARBA00034006"/>
    </source>
</evidence>
<gene>
    <name evidence="13" type="ordered locus">SeD_A1928</name>
</gene>
<keyword evidence="2" id="KW-0813">Transport</keyword>
<dbReference type="CDD" id="cd01136">
    <property type="entry name" value="ATPase_flagellum-secretory_path_III"/>
    <property type="match status" value="1"/>
</dbReference>
<evidence type="ECO:0000313" key="13">
    <source>
        <dbReference type="EMBL" id="ACH75253.1"/>
    </source>
</evidence>
<evidence type="ECO:0000256" key="9">
    <source>
        <dbReference type="ARBA" id="ARBA00024342"/>
    </source>
</evidence>
<evidence type="ECO:0000256" key="6">
    <source>
        <dbReference type="ARBA" id="ARBA00022927"/>
    </source>
</evidence>
<evidence type="ECO:0000256" key="4">
    <source>
        <dbReference type="ARBA" id="ARBA00022741"/>
    </source>
</evidence>
<dbReference type="Pfam" id="PF18269">
    <property type="entry name" value="T3SS_ATPase_C"/>
    <property type="match status" value="1"/>
</dbReference>
<name>A0A6C6ZWX6_SALDC</name>
<dbReference type="Pfam" id="PF00006">
    <property type="entry name" value="ATP-synt_ab"/>
    <property type="match status" value="1"/>
</dbReference>
<keyword evidence="8" id="KW-0843">Virulence</keyword>
<dbReference type="GO" id="GO:0046933">
    <property type="term" value="F:proton-transporting ATP synthase activity, rotational mechanism"/>
    <property type="evidence" value="ECO:0007669"/>
    <property type="project" value="TreeGrafter"/>
</dbReference>
<keyword evidence="6" id="KW-0653">Protein transport</keyword>
<keyword evidence="13" id="KW-0378">Hydrolase</keyword>
<dbReference type="InterPro" id="IPR000194">
    <property type="entry name" value="ATPase_F1/V1/A1_a/bsu_nucl-bd"/>
</dbReference>
<evidence type="ECO:0000256" key="5">
    <source>
        <dbReference type="ARBA" id="ARBA00022840"/>
    </source>
</evidence>
<dbReference type="KEGG" id="sed:SeD_A1928"/>
<protein>
    <recommendedName>
        <fullName evidence="10">protein-secreting ATPase</fullName>
        <ecNumber evidence="10">7.4.2.8</ecNumber>
    </recommendedName>
</protein>
<dbReference type="Proteomes" id="UP000008322">
    <property type="component" value="Chromosome"/>
</dbReference>
<dbReference type="Gene3D" id="1.20.1270.330">
    <property type="match status" value="1"/>
</dbReference>
<organism evidence="13 14">
    <name type="scientific">Salmonella dublin (strain CT_02021853)</name>
    <dbReference type="NCBI Taxonomy" id="439851"/>
    <lineage>
        <taxon>Bacteria</taxon>
        <taxon>Pseudomonadati</taxon>
        <taxon>Pseudomonadota</taxon>
        <taxon>Gammaproteobacteria</taxon>
        <taxon>Enterobacterales</taxon>
        <taxon>Enterobacteriaceae</taxon>
        <taxon>Salmonella</taxon>
    </lineage>
</organism>
<keyword evidence="3" id="KW-0963">Cytoplasm</keyword>
<dbReference type="NCBIfam" id="NF005765">
    <property type="entry name" value="PRK07594.1"/>
    <property type="match status" value="1"/>
</dbReference>
<keyword evidence="7" id="KW-1278">Translocase</keyword>
<keyword evidence="5" id="KW-0067">ATP-binding</keyword>
<dbReference type="GO" id="GO:0005737">
    <property type="term" value="C:cytoplasm"/>
    <property type="evidence" value="ECO:0007669"/>
    <property type="project" value="UniProtKB-SubCell"/>
</dbReference>
<accession>A0A6C6ZWX6</accession>
<dbReference type="GO" id="GO:0008564">
    <property type="term" value="F:protein-exporting ATPase activity"/>
    <property type="evidence" value="ECO:0007669"/>
    <property type="project" value="UniProtKB-EC"/>
</dbReference>
<evidence type="ECO:0000256" key="7">
    <source>
        <dbReference type="ARBA" id="ARBA00022967"/>
    </source>
</evidence>
<dbReference type="FunFam" id="3.40.50.300:FF:001651">
    <property type="entry name" value="EscN/YscN/HrcN family type III secretion system ATPase"/>
    <property type="match status" value="1"/>
</dbReference>
<dbReference type="SUPFAM" id="SSF52540">
    <property type="entry name" value="P-loop containing nucleoside triphosphate hydrolases"/>
    <property type="match status" value="1"/>
</dbReference>
<dbReference type="PANTHER" id="PTHR15184:SF62">
    <property type="entry name" value="SPI-2 TYPE 3 SECRETION SYSTEM ATPASE"/>
    <property type="match status" value="1"/>
</dbReference>
<dbReference type="InterPro" id="IPR005714">
    <property type="entry name" value="ATPase_T3SS_FliI/YscN"/>
</dbReference>